<feature type="domain" description="NET" evidence="18">
    <location>
        <begin position="639"/>
        <end position="721"/>
    </location>
</feature>
<dbReference type="CDD" id="cd05497">
    <property type="entry name" value="Bromo_Brdt_I_like"/>
    <property type="match status" value="1"/>
</dbReference>
<dbReference type="SMART" id="SM00297">
    <property type="entry name" value="BROMO"/>
    <property type="match status" value="2"/>
</dbReference>
<comment type="subcellular location">
    <subcellularLocation>
        <location evidence="2">Chromosome</location>
    </subcellularLocation>
    <subcellularLocation>
        <location evidence="1">Nucleus</location>
    </subcellularLocation>
</comment>
<dbReference type="GO" id="GO:0006355">
    <property type="term" value="P:regulation of DNA-templated transcription"/>
    <property type="evidence" value="ECO:0007669"/>
    <property type="project" value="TreeGrafter"/>
</dbReference>
<dbReference type="Ensembl" id="ENSPFOT00000029208.1">
    <property type="protein sequence ID" value="ENSPFOP00000026266.1"/>
    <property type="gene ID" value="ENSPFOG00000007315.2"/>
</dbReference>
<reference evidence="20" key="1">
    <citation type="submission" date="2013-10" db="EMBL/GenBank/DDBJ databases">
        <authorList>
            <person name="Schartl M."/>
            <person name="Warren W."/>
        </authorList>
    </citation>
    <scope>NUCLEOTIDE SEQUENCE [LARGE SCALE GENOMIC DNA]</scope>
    <source>
        <strain evidence="20">female</strain>
    </source>
</reference>
<feature type="region of interest" description="Disordered" evidence="16">
    <location>
        <begin position="472"/>
        <end position="518"/>
    </location>
</feature>
<dbReference type="Gene3D" id="1.20.1270.220">
    <property type="match status" value="1"/>
</dbReference>
<evidence type="ECO:0000256" key="8">
    <source>
        <dbReference type="ARBA" id="ARBA00023015"/>
    </source>
</evidence>
<evidence type="ECO:0000313" key="19">
    <source>
        <dbReference type="Ensembl" id="ENSPFOP00000026266.1"/>
    </source>
</evidence>
<dbReference type="Gene3D" id="1.20.920.10">
    <property type="entry name" value="Bromodomain-like"/>
    <property type="match status" value="2"/>
</dbReference>
<dbReference type="GO" id="GO:0006338">
    <property type="term" value="P:chromatin remodeling"/>
    <property type="evidence" value="ECO:0007669"/>
    <property type="project" value="TreeGrafter"/>
</dbReference>
<dbReference type="InterPro" id="IPR043508">
    <property type="entry name" value="Bromo_Brdt_I"/>
</dbReference>
<keyword evidence="3" id="KW-0158">Chromosome</keyword>
<dbReference type="InterPro" id="IPR001487">
    <property type="entry name" value="Bromodomain"/>
</dbReference>
<keyword evidence="6" id="KW-0156">Chromatin regulator</keyword>
<feature type="region of interest" description="Disordered" evidence="16">
    <location>
        <begin position="178"/>
        <end position="287"/>
    </location>
</feature>
<feature type="domain" description="Bromo" evidence="17">
    <location>
        <begin position="86"/>
        <end position="158"/>
    </location>
</feature>
<evidence type="ECO:0000256" key="1">
    <source>
        <dbReference type="ARBA" id="ARBA00004123"/>
    </source>
</evidence>
<feature type="compositionally biased region" description="Low complexity" evidence="16">
    <location>
        <begin position="218"/>
        <end position="231"/>
    </location>
</feature>
<feature type="compositionally biased region" description="Basic and acidic residues" evidence="16">
    <location>
        <begin position="720"/>
        <end position="748"/>
    </location>
</feature>
<dbReference type="InterPro" id="IPR043509">
    <property type="entry name" value="Bromo_Brdt_II"/>
</dbReference>
<dbReference type="FunFam" id="1.20.1270.220:FF:000001">
    <property type="entry name" value="bromodomain-containing protein 2 isoform X1"/>
    <property type="match status" value="1"/>
</dbReference>
<evidence type="ECO:0000256" key="14">
    <source>
        <dbReference type="ARBA" id="ARBA00046861"/>
    </source>
</evidence>
<keyword evidence="4" id="KW-0597">Phosphoprotein</keyword>
<evidence type="ECO:0000256" key="11">
    <source>
        <dbReference type="ARBA" id="ARBA00023242"/>
    </source>
</evidence>
<feature type="region of interest" description="Disordered" evidence="16">
    <location>
        <begin position="720"/>
        <end position="807"/>
    </location>
</feature>
<evidence type="ECO:0000256" key="3">
    <source>
        <dbReference type="ARBA" id="ARBA00022454"/>
    </source>
</evidence>
<evidence type="ECO:0000256" key="10">
    <source>
        <dbReference type="ARBA" id="ARBA00023163"/>
    </source>
</evidence>
<sequence length="807" mass="89579">MLTSCNPDLSSLVGLSSGMLDQHCSSGKRIRKPSLLYEDFESPSLPHTMTQATPAPPQPPVKDPNRPGRMTNQLQYLQKTLIKCLWRHHFAWPFHEPVDAYRLNLPDYYKIIKQPMDMGTIKKRLENNFYQSAGECIQDFNTMFTNCYIYNKPTDDIVLMAQSLEKIFLQKVAQMPQEEVELPAPAPRSNNSRGRGRKSNREKENKTGDIGSSRAQQVPAVSQSAYSPSSSDTGDSMLASSPQTVLTKSLPPANIMGLPPTQPTTKKKGVKRKADTTTPSTLGFTVGMSGSTHMVGLGKGGGSMSLETPPGMGLVRSSGGPVLLQPMMAGTGRRVGSGRPIKPPKKDLPDSVQPQLSKKGKLSPQLRYCSGLLKEMLSKKHAAYAWPFYTPVDTTALGLHDYHDIIKCPMDLSTIKRKMDCREYRDAQQFASDVRLMFSNCYKYNPPDHDVVAMARKLQDVFEFRFAKMPDEPPMEHTAMSVIGHPTSSSSSESEPSSDSEESESSLSSDSEEERAHRLAELQDQVCTQLRAVHEQLAALSQGPIVKRSRVGRSRAGSEEWKMPGKMLKSKSARAGVSQVKRVQTKKSNKNSKLVVENNPNPHAGILQALQFQTKTVSTETAKKPFYPTLAPSTLPHYDSEEEEEIVPMTYDEKRQLSLDINKLPGEKLGRVVHIIQSREPSLRDTNPEEIEIDFETLKPSTLKELERYVMTCLRKKPRKPYEVKNKGSMSKEELTLEKRRELERRLQDVSGQLNSVKKPTKPKVEKPSAVEAHAQPSRLSGSSSSSDSSSSSSSSSSSDTSDSDST</sequence>
<accession>A0A096M4C5</accession>
<dbReference type="CDD" id="cd05498">
    <property type="entry name" value="Bromo_Brdt_II_like"/>
    <property type="match status" value="1"/>
</dbReference>
<evidence type="ECO:0000259" key="17">
    <source>
        <dbReference type="PROSITE" id="PS50014"/>
    </source>
</evidence>
<dbReference type="PRINTS" id="PR00503">
    <property type="entry name" value="BROMODOMAIN"/>
</dbReference>
<feature type="domain" description="Bromo" evidence="17">
    <location>
        <begin position="380"/>
        <end position="452"/>
    </location>
</feature>
<dbReference type="PANTHER" id="PTHR22880">
    <property type="entry name" value="FALZ-RELATED BROMODOMAIN-CONTAINING PROTEINS"/>
    <property type="match status" value="1"/>
</dbReference>
<dbReference type="SUPFAM" id="SSF47370">
    <property type="entry name" value="Bromodomain"/>
    <property type="match status" value="2"/>
</dbReference>
<feature type="compositionally biased region" description="Polar residues" evidence="16">
    <location>
        <begin position="232"/>
        <end position="247"/>
    </location>
</feature>
<proteinExistence type="inferred from homology"/>
<dbReference type="AlphaFoldDB" id="A0A096M4C5"/>
<dbReference type="Pfam" id="PF17035">
    <property type="entry name" value="BET"/>
    <property type="match status" value="1"/>
</dbReference>
<dbReference type="InterPro" id="IPR027353">
    <property type="entry name" value="NET_dom"/>
</dbReference>
<keyword evidence="11" id="KW-0539">Nucleus</keyword>
<feature type="compositionally biased region" description="Polar residues" evidence="16">
    <location>
        <begin position="276"/>
        <end position="287"/>
    </location>
</feature>
<evidence type="ECO:0000259" key="18">
    <source>
        <dbReference type="PROSITE" id="PS51525"/>
    </source>
</evidence>
<evidence type="ECO:0000256" key="15">
    <source>
        <dbReference type="PROSITE-ProRule" id="PRU00035"/>
    </source>
</evidence>
<dbReference type="GO" id="GO:0000785">
    <property type="term" value="C:chromatin"/>
    <property type="evidence" value="ECO:0007669"/>
    <property type="project" value="TreeGrafter"/>
</dbReference>
<dbReference type="InterPro" id="IPR018359">
    <property type="entry name" value="Bromodomain_CS"/>
</dbReference>
<evidence type="ECO:0000256" key="5">
    <source>
        <dbReference type="ARBA" id="ARBA00022737"/>
    </source>
</evidence>
<comment type="subunit">
    <text evidence="14">Homodimer. Interacts with E2F1. Interacts with (acetylated) STAT3; promoting STAT3 recruitment to chromatin. Interacts with CTCF; promoting BRD2 recruitment to chromatin.</text>
</comment>
<reference evidence="19" key="3">
    <citation type="submission" date="2025-09" db="UniProtKB">
        <authorList>
            <consortium name="Ensembl"/>
        </authorList>
    </citation>
    <scope>IDENTIFICATION</scope>
</reference>
<evidence type="ECO:0000256" key="16">
    <source>
        <dbReference type="SAM" id="MobiDB-lite"/>
    </source>
</evidence>
<dbReference type="PANTHER" id="PTHR22880:SF240">
    <property type="entry name" value="BROMODOMAIN-CONTAINING PROTEIN 2"/>
    <property type="match status" value="1"/>
</dbReference>
<organism evidence="19 20">
    <name type="scientific">Poecilia formosa</name>
    <name type="common">Amazon molly</name>
    <name type="synonym">Limia formosa</name>
    <dbReference type="NCBI Taxonomy" id="48698"/>
    <lineage>
        <taxon>Eukaryota</taxon>
        <taxon>Metazoa</taxon>
        <taxon>Chordata</taxon>
        <taxon>Craniata</taxon>
        <taxon>Vertebrata</taxon>
        <taxon>Euteleostomi</taxon>
        <taxon>Actinopterygii</taxon>
        <taxon>Neopterygii</taxon>
        <taxon>Teleostei</taxon>
        <taxon>Neoteleostei</taxon>
        <taxon>Acanthomorphata</taxon>
        <taxon>Ovalentaria</taxon>
        <taxon>Atherinomorphae</taxon>
        <taxon>Cyprinodontiformes</taxon>
        <taxon>Poeciliidae</taxon>
        <taxon>Poeciliinae</taxon>
        <taxon>Poecilia</taxon>
    </lineage>
</organism>
<dbReference type="InterPro" id="IPR038336">
    <property type="entry name" value="NET_sf"/>
</dbReference>
<feature type="compositionally biased region" description="Low complexity" evidence="16">
    <location>
        <begin position="783"/>
        <end position="801"/>
    </location>
</feature>
<dbReference type="EMBL" id="AYCK01010308">
    <property type="status" value="NOT_ANNOTATED_CDS"/>
    <property type="molecule type" value="Genomic_DNA"/>
</dbReference>
<evidence type="ECO:0000313" key="20">
    <source>
        <dbReference type="Proteomes" id="UP000028760"/>
    </source>
</evidence>
<feature type="region of interest" description="Disordered" evidence="16">
    <location>
        <begin position="331"/>
        <end position="360"/>
    </location>
</feature>
<dbReference type="Proteomes" id="UP000028760">
    <property type="component" value="Unassembled WGS sequence"/>
</dbReference>
<keyword evidence="5" id="KW-0677">Repeat</keyword>
<evidence type="ECO:0000256" key="2">
    <source>
        <dbReference type="ARBA" id="ARBA00004286"/>
    </source>
</evidence>
<evidence type="ECO:0000256" key="4">
    <source>
        <dbReference type="ARBA" id="ARBA00022553"/>
    </source>
</evidence>
<comment type="similarity">
    <text evidence="13">Belongs to the BET family.</text>
</comment>
<dbReference type="FunFam" id="1.20.920.10:FF:000002">
    <property type="entry name" value="Bromodomain-containing protein 4"/>
    <property type="match status" value="1"/>
</dbReference>
<dbReference type="Pfam" id="PF00439">
    <property type="entry name" value="Bromodomain"/>
    <property type="match status" value="2"/>
</dbReference>
<keyword evidence="9 15" id="KW-0103">Bromodomain</keyword>
<evidence type="ECO:0000256" key="9">
    <source>
        <dbReference type="ARBA" id="ARBA00023117"/>
    </source>
</evidence>
<dbReference type="GeneTree" id="ENSGT00940000153385"/>
<dbReference type="PROSITE" id="PS51525">
    <property type="entry name" value="NET"/>
    <property type="match status" value="1"/>
</dbReference>
<keyword evidence="8" id="KW-0805">Transcription regulation</keyword>
<protein>
    <recommendedName>
        <fullName evidence="12">Bromodomain-containing protein 2</fullName>
    </recommendedName>
</protein>
<dbReference type="PROSITE" id="PS00633">
    <property type="entry name" value="BROMODOMAIN_1"/>
    <property type="match status" value="2"/>
</dbReference>
<dbReference type="InterPro" id="IPR036427">
    <property type="entry name" value="Bromodomain-like_sf"/>
</dbReference>
<keyword evidence="7" id="KW-0007">Acetylation</keyword>
<dbReference type="FunFam" id="1.20.920.10:FF:000003">
    <property type="entry name" value="Bromodomain-containing protein 2"/>
    <property type="match status" value="1"/>
</dbReference>
<evidence type="ECO:0000256" key="6">
    <source>
        <dbReference type="ARBA" id="ARBA00022853"/>
    </source>
</evidence>
<reference evidence="19" key="2">
    <citation type="submission" date="2025-08" db="UniProtKB">
        <authorList>
            <consortium name="Ensembl"/>
        </authorList>
    </citation>
    <scope>IDENTIFICATION</scope>
</reference>
<dbReference type="PROSITE" id="PS50014">
    <property type="entry name" value="BROMODOMAIN_2"/>
    <property type="match status" value="2"/>
</dbReference>
<feature type="region of interest" description="Disordered" evidence="16">
    <location>
        <begin position="46"/>
        <end position="68"/>
    </location>
</feature>
<keyword evidence="20" id="KW-1185">Reference proteome</keyword>
<name>A0A096M4C5_POEFO</name>
<evidence type="ECO:0000256" key="7">
    <source>
        <dbReference type="ARBA" id="ARBA00022990"/>
    </source>
</evidence>
<dbReference type="InterPro" id="IPR050935">
    <property type="entry name" value="Bromo_chromatin_reader"/>
</dbReference>
<keyword evidence="10" id="KW-0804">Transcription</keyword>
<evidence type="ECO:0000256" key="13">
    <source>
        <dbReference type="ARBA" id="ARBA00044509"/>
    </source>
</evidence>
<evidence type="ECO:0000256" key="12">
    <source>
        <dbReference type="ARBA" id="ARBA00040998"/>
    </source>
</evidence>
<dbReference type="GO" id="GO:0005634">
    <property type="term" value="C:nucleus"/>
    <property type="evidence" value="ECO:0007669"/>
    <property type="project" value="UniProtKB-SubCell"/>
</dbReference>
<feature type="region of interest" description="Disordered" evidence="16">
    <location>
        <begin position="549"/>
        <end position="600"/>
    </location>
</feature>